<sequence length="268" mass="30936">MDEDGQSYSCTKCKQVIQDVDAFVEHVIEKHGINRPLTSEKSLYAWALKCPLCIHSLYFDSIDSLLYHAECSHDGRELMLKMVLHSFHVKKKFITILRPAYEENSRTWIKLMLDELPPMSTPSTSVSNGANYREIDSTEKKRTPESKSKVHKFCWNKHVWTVESASRTNASFQSTYLIIRLDPFVVALYLVSIQQEVTSSKFYSPLIFTKFHTLMNLHLNTHFYSRLNGHLRRTHANDFPSGCCSEENGTKSESQVVVLIEICMFNNN</sequence>
<feature type="compositionally biased region" description="Basic and acidic residues" evidence="1">
    <location>
        <begin position="133"/>
        <end position="144"/>
    </location>
</feature>
<feature type="region of interest" description="Disordered" evidence="1">
    <location>
        <begin position="120"/>
        <end position="144"/>
    </location>
</feature>
<dbReference type="SMART" id="SM00355">
    <property type="entry name" value="ZnF_C2H2"/>
    <property type="match status" value="2"/>
</dbReference>
<evidence type="ECO:0000313" key="3">
    <source>
        <dbReference type="Proteomes" id="UP000095283"/>
    </source>
</evidence>
<dbReference type="InterPro" id="IPR013087">
    <property type="entry name" value="Znf_C2H2_type"/>
</dbReference>
<dbReference type="Proteomes" id="UP000095283">
    <property type="component" value="Unplaced"/>
</dbReference>
<accession>A0A1I7WU16</accession>
<organism evidence="3 4">
    <name type="scientific">Heterorhabditis bacteriophora</name>
    <name type="common">Entomopathogenic nematode worm</name>
    <dbReference type="NCBI Taxonomy" id="37862"/>
    <lineage>
        <taxon>Eukaryota</taxon>
        <taxon>Metazoa</taxon>
        <taxon>Ecdysozoa</taxon>
        <taxon>Nematoda</taxon>
        <taxon>Chromadorea</taxon>
        <taxon>Rhabditida</taxon>
        <taxon>Rhabditina</taxon>
        <taxon>Rhabditomorpha</taxon>
        <taxon>Strongyloidea</taxon>
        <taxon>Heterorhabditidae</taxon>
        <taxon>Heterorhabditis</taxon>
    </lineage>
</organism>
<evidence type="ECO:0000313" key="4">
    <source>
        <dbReference type="WBParaSite" id="Hba_08623"/>
    </source>
</evidence>
<feature type="compositionally biased region" description="Polar residues" evidence="1">
    <location>
        <begin position="121"/>
        <end position="130"/>
    </location>
</feature>
<feature type="domain" description="C2H2-type" evidence="2">
    <location>
        <begin position="10"/>
        <end position="31"/>
    </location>
</feature>
<reference evidence="4" key="1">
    <citation type="submission" date="2016-11" db="UniProtKB">
        <authorList>
            <consortium name="WormBaseParasite"/>
        </authorList>
    </citation>
    <scope>IDENTIFICATION</scope>
</reference>
<dbReference type="AlphaFoldDB" id="A0A1I7WU16"/>
<protein>
    <submittedName>
        <fullName evidence="4">C2H2-type domain-containing protein</fullName>
    </submittedName>
</protein>
<dbReference type="WBParaSite" id="Hba_08623">
    <property type="protein sequence ID" value="Hba_08623"/>
    <property type="gene ID" value="Hba_08623"/>
</dbReference>
<keyword evidence="3" id="KW-1185">Reference proteome</keyword>
<proteinExistence type="predicted"/>
<evidence type="ECO:0000256" key="1">
    <source>
        <dbReference type="SAM" id="MobiDB-lite"/>
    </source>
</evidence>
<dbReference type="PROSITE" id="PS00028">
    <property type="entry name" value="ZINC_FINGER_C2H2_1"/>
    <property type="match status" value="1"/>
</dbReference>
<evidence type="ECO:0000259" key="2">
    <source>
        <dbReference type="PROSITE" id="PS00028"/>
    </source>
</evidence>
<name>A0A1I7WU16_HETBA</name>